<gene>
    <name evidence="2" type="ORF">HK100_008220</name>
</gene>
<evidence type="ECO:0000313" key="3">
    <source>
        <dbReference type="Proteomes" id="UP001211907"/>
    </source>
</evidence>
<sequence length="431" mass="47489">MDTATTLESAKSFTPTPPSFQAISSLIRAIGRPLLLADSLNILAQVCLMSLGIAAMEFAEPKQTRRFPCCPAAVYSDYYMSCTRDLSYVPSNSTSLMAQVDVLIDPRTIFVNNSVPSVTWDVTFVPPGLNTTGGTHVAALNVACTVYAAWTNRLENSLLGTWETEYIEIYDTIQEATNPSNKNSFSFNDQKNCGNLTAALCQLYFLGSVMNSPWSGTSTVVGLEPWGLSMLSLPTFANSQNTSIQDMLANLETYMRFFVETATKAMILDELKPSVNDTCVDCAFRDARGAQKVNVMLFVGFISGIGMLMMLISIVMTYTTGISLQYINCIDIAQMPVVSDSVRSHVVESLKPKSEVQYTEKIGYPRPEPGETFDQNVTIDNAEVWVGSLQRRSQLPSTIRLSWIGEGKQIPSQIRSNNRESVLSSQYQPMV</sequence>
<organism evidence="2 3">
    <name type="scientific">Physocladia obscura</name>
    <dbReference type="NCBI Taxonomy" id="109957"/>
    <lineage>
        <taxon>Eukaryota</taxon>
        <taxon>Fungi</taxon>
        <taxon>Fungi incertae sedis</taxon>
        <taxon>Chytridiomycota</taxon>
        <taxon>Chytridiomycota incertae sedis</taxon>
        <taxon>Chytridiomycetes</taxon>
        <taxon>Chytridiales</taxon>
        <taxon>Chytriomycetaceae</taxon>
        <taxon>Physocladia</taxon>
    </lineage>
</organism>
<keyword evidence="1" id="KW-0812">Transmembrane</keyword>
<name>A0AAD5SPZ0_9FUNG</name>
<accession>A0AAD5SPZ0</accession>
<keyword evidence="1" id="KW-0472">Membrane</keyword>
<reference evidence="2" key="1">
    <citation type="submission" date="2020-05" db="EMBL/GenBank/DDBJ databases">
        <title>Phylogenomic resolution of chytrid fungi.</title>
        <authorList>
            <person name="Stajich J.E."/>
            <person name="Amses K."/>
            <person name="Simmons R."/>
            <person name="Seto K."/>
            <person name="Myers J."/>
            <person name="Bonds A."/>
            <person name="Quandt C.A."/>
            <person name="Barry K."/>
            <person name="Liu P."/>
            <person name="Grigoriev I."/>
            <person name="Longcore J.E."/>
            <person name="James T.Y."/>
        </authorList>
    </citation>
    <scope>NUCLEOTIDE SEQUENCE</scope>
    <source>
        <strain evidence="2">JEL0513</strain>
    </source>
</reference>
<protein>
    <submittedName>
        <fullName evidence="2">Uncharacterized protein</fullName>
    </submittedName>
</protein>
<evidence type="ECO:0000313" key="2">
    <source>
        <dbReference type="EMBL" id="KAJ3087857.1"/>
    </source>
</evidence>
<feature type="non-terminal residue" evidence="2">
    <location>
        <position position="431"/>
    </location>
</feature>
<proteinExistence type="predicted"/>
<evidence type="ECO:0000256" key="1">
    <source>
        <dbReference type="SAM" id="Phobius"/>
    </source>
</evidence>
<keyword evidence="1" id="KW-1133">Transmembrane helix</keyword>
<keyword evidence="3" id="KW-1185">Reference proteome</keyword>
<dbReference type="AlphaFoldDB" id="A0AAD5SPZ0"/>
<dbReference type="Proteomes" id="UP001211907">
    <property type="component" value="Unassembled WGS sequence"/>
</dbReference>
<comment type="caution">
    <text evidence="2">The sequence shown here is derived from an EMBL/GenBank/DDBJ whole genome shotgun (WGS) entry which is preliminary data.</text>
</comment>
<dbReference type="EMBL" id="JADGJH010003970">
    <property type="protein sequence ID" value="KAJ3087857.1"/>
    <property type="molecule type" value="Genomic_DNA"/>
</dbReference>
<feature type="transmembrane region" description="Helical" evidence="1">
    <location>
        <begin position="295"/>
        <end position="318"/>
    </location>
</feature>